<accession>A0A699J3R0</accession>
<protein>
    <submittedName>
        <fullName evidence="2">Uncharacterized protein</fullName>
    </submittedName>
</protein>
<feature type="compositionally biased region" description="Polar residues" evidence="1">
    <location>
        <begin position="39"/>
        <end position="53"/>
    </location>
</feature>
<feature type="region of interest" description="Disordered" evidence="1">
    <location>
        <begin position="39"/>
        <end position="74"/>
    </location>
</feature>
<sequence>MMFLVPTSLIPSPTPLKSIMSEPLQKPDATKMTMDQFTEHLTQTTSSIFSSTPPREPNLPRDPTPPRDESKGKGIATRDLLKGIMPFIEEGGSAPKIPSFKYFVIPEGQLTQEDVMAHLKEIKRLVDLKAEKEKFKKSLKEILNPATIRAQTQKMDEHEAKKKKMNLVPPTGVERRKGLVIREPESGIFFYNGNFDLVFQREEEFHLATTTQLIRLHNFIQRGSPKAEEMFAKLELTIDARDDVAEAKTIVKYNLDRLGQDM</sequence>
<gene>
    <name evidence="2" type="ORF">Tci_581324</name>
</gene>
<evidence type="ECO:0000256" key="1">
    <source>
        <dbReference type="SAM" id="MobiDB-lite"/>
    </source>
</evidence>
<organism evidence="2">
    <name type="scientific">Tanacetum cinerariifolium</name>
    <name type="common">Dalmatian daisy</name>
    <name type="synonym">Chrysanthemum cinerariifolium</name>
    <dbReference type="NCBI Taxonomy" id="118510"/>
    <lineage>
        <taxon>Eukaryota</taxon>
        <taxon>Viridiplantae</taxon>
        <taxon>Streptophyta</taxon>
        <taxon>Embryophyta</taxon>
        <taxon>Tracheophyta</taxon>
        <taxon>Spermatophyta</taxon>
        <taxon>Magnoliopsida</taxon>
        <taxon>eudicotyledons</taxon>
        <taxon>Gunneridae</taxon>
        <taxon>Pentapetalae</taxon>
        <taxon>asterids</taxon>
        <taxon>campanulids</taxon>
        <taxon>Asterales</taxon>
        <taxon>Asteraceae</taxon>
        <taxon>Asteroideae</taxon>
        <taxon>Anthemideae</taxon>
        <taxon>Anthemidinae</taxon>
        <taxon>Tanacetum</taxon>
    </lineage>
</organism>
<feature type="compositionally biased region" description="Pro residues" evidence="1">
    <location>
        <begin position="54"/>
        <end position="63"/>
    </location>
</feature>
<proteinExistence type="predicted"/>
<reference evidence="2" key="1">
    <citation type="journal article" date="2019" name="Sci. Rep.">
        <title>Draft genome of Tanacetum cinerariifolium, the natural source of mosquito coil.</title>
        <authorList>
            <person name="Yamashiro T."/>
            <person name="Shiraishi A."/>
            <person name="Satake H."/>
            <person name="Nakayama K."/>
        </authorList>
    </citation>
    <scope>NUCLEOTIDE SEQUENCE</scope>
</reference>
<comment type="caution">
    <text evidence="2">The sequence shown here is derived from an EMBL/GenBank/DDBJ whole genome shotgun (WGS) entry which is preliminary data.</text>
</comment>
<dbReference type="AlphaFoldDB" id="A0A699J3R0"/>
<dbReference type="EMBL" id="BKCJ010367886">
    <property type="protein sequence ID" value="GFA09352.1"/>
    <property type="molecule type" value="Genomic_DNA"/>
</dbReference>
<evidence type="ECO:0000313" key="2">
    <source>
        <dbReference type="EMBL" id="GFA09352.1"/>
    </source>
</evidence>
<name>A0A699J3R0_TANCI</name>